<sequence>MRRPQTSSPTVPGGFCGSASILCHVPCDQYFPGVVMRAVSRRVHGMNASFYDMPFVELDSSNSWSLIMTMPSEWEASQCRHTPDGFSTHVSV</sequence>
<evidence type="ECO:0000313" key="1">
    <source>
        <dbReference type="EMBL" id="KAJ4159137.1"/>
    </source>
</evidence>
<dbReference type="Proteomes" id="UP001144673">
    <property type="component" value="Unassembled WGS sequence"/>
</dbReference>
<keyword evidence="2" id="KW-1185">Reference proteome</keyword>
<dbReference type="GeneID" id="80895209"/>
<organism evidence="1 2">
    <name type="scientific">Akanthomyces muscarius</name>
    <name type="common">Entomopathogenic fungus</name>
    <name type="synonym">Lecanicillium muscarium</name>
    <dbReference type="NCBI Taxonomy" id="2231603"/>
    <lineage>
        <taxon>Eukaryota</taxon>
        <taxon>Fungi</taxon>
        <taxon>Dikarya</taxon>
        <taxon>Ascomycota</taxon>
        <taxon>Pezizomycotina</taxon>
        <taxon>Sordariomycetes</taxon>
        <taxon>Hypocreomycetidae</taxon>
        <taxon>Hypocreales</taxon>
        <taxon>Cordycipitaceae</taxon>
        <taxon>Akanthomyces</taxon>
    </lineage>
</organism>
<proteinExistence type="predicted"/>
<protein>
    <submittedName>
        <fullName evidence="1">Uncharacterized protein</fullName>
    </submittedName>
</protein>
<comment type="caution">
    <text evidence="1">The sequence shown here is derived from an EMBL/GenBank/DDBJ whole genome shotgun (WGS) entry which is preliminary data.</text>
</comment>
<reference evidence="1" key="1">
    <citation type="journal article" date="2023" name="Access Microbiol">
        <title>De-novo genome assembly for Akanthomyces muscarius, a biocontrol agent of insect agricultural pests.</title>
        <authorList>
            <person name="Erdos Z."/>
            <person name="Studholme D.J."/>
            <person name="Raymond B."/>
            <person name="Sharma M."/>
        </authorList>
    </citation>
    <scope>NUCLEOTIDE SEQUENCE</scope>
    <source>
        <strain evidence="1">Ve6</strain>
    </source>
</reference>
<dbReference type="AlphaFoldDB" id="A0A9W8UP82"/>
<name>A0A9W8UP82_AKAMU</name>
<evidence type="ECO:0000313" key="2">
    <source>
        <dbReference type="Proteomes" id="UP001144673"/>
    </source>
</evidence>
<dbReference type="EMBL" id="JAJHUN010000005">
    <property type="protein sequence ID" value="KAJ4159137.1"/>
    <property type="molecule type" value="Genomic_DNA"/>
</dbReference>
<gene>
    <name evidence="1" type="ORF">LMH87_008050</name>
</gene>
<dbReference type="RefSeq" id="XP_056057136.1">
    <property type="nucleotide sequence ID" value="XM_056199961.1"/>
</dbReference>
<accession>A0A9W8UP82</accession>
<dbReference type="KEGG" id="amus:LMH87_008050"/>